<feature type="domain" description="NnrU" evidence="6">
    <location>
        <begin position="4"/>
        <end position="224"/>
    </location>
</feature>
<dbReference type="InterPro" id="IPR009915">
    <property type="entry name" value="NnrU_dom"/>
</dbReference>
<accession>A0A1E5Q3A1</accession>
<keyword evidence="4 5" id="KW-0472">Membrane</keyword>
<feature type="transmembrane region" description="Helical" evidence="5">
    <location>
        <begin position="35"/>
        <end position="57"/>
    </location>
</feature>
<sequence>MSELLTALAVFIVFHAVPAIGPVRRTLVAKLGMEVYIVGYSVLSILVLTWVAMAYAHADTDIVWPQWPWTRWVPLLTMPWVCLFLVATFSEPNPLSVGVKAKQFDSAHPGTVSITRHPLIWALLLWSGAHLFPNGDTASILLFGLFATLALMGPISLDIKKRHELGEDEWQRLSAATSTIPFWAILSGKTRLDLKGIGLPRIAIALAIYATLLGLHPWLIGVSPLPL</sequence>
<keyword evidence="3 5" id="KW-1133">Transmembrane helix</keyword>
<dbReference type="RefSeq" id="WP_069959384.1">
    <property type="nucleotide sequence ID" value="NZ_MCGG01000078.1"/>
</dbReference>
<name>A0A1E5Q3A1_9PROT</name>
<evidence type="ECO:0000313" key="8">
    <source>
        <dbReference type="Proteomes" id="UP000095347"/>
    </source>
</evidence>
<comment type="caution">
    <text evidence="7">The sequence shown here is derived from an EMBL/GenBank/DDBJ whole genome shotgun (WGS) entry which is preliminary data.</text>
</comment>
<dbReference type="STRING" id="28181.BEN30_01115"/>
<evidence type="ECO:0000256" key="4">
    <source>
        <dbReference type="ARBA" id="ARBA00023136"/>
    </source>
</evidence>
<dbReference type="AlphaFoldDB" id="A0A1E5Q3A1"/>
<evidence type="ECO:0000256" key="5">
    <source>
        <dbReference type="SAM" id="Phobius"/>
    </source>
</evidence>
<keyword evidence="2 5" id="KW-0812">Transmembrane</keyword>
<evidence type="ECO:0000256" key="1">
    <source>
        <dbReference type="ARBA" id="ARBA00004141"/>
    </source>
</evidence>
<dbReference type="Pfam" id="PF07298">
    <property type="entry name" value="NnrU"/>
    <property type="match status" value="1"/>
</dbReference>
<protein>
    <recommendedName>
        <fullName evidence="6">NnrU domain-containing protein</fullName>
    </recommendedName>
</protein>
<keyword evidence="8" id="KW-1185">Reference proteome</keyword>
<evidence type="ECO:0000256" key="2">
    <source>
        <dbReference type="ARBA" id="ARBA00022692"/>
    </source>
</evidence>
<gene>
    <name evidence="7" type="ORF">BEN30_01115</name>
</gene>
<dbReference type="OrthoDB" id="5293641at2"/>
<reference evidence="8" key="1">
    <citation type="submission" date="2016-07" db="EMBL/GenBank/DDBJ databases">
        <authorList>
            <person name="Florea S."/>
            <person name="Webb J.S."/>
            <person name="Jaromczyk J."/>
            <person name="Schardl C.L."/>
        </authorList>
    </citation>
    <scope>NUCLEOTIDE SEQUENCE [LARGE SCALE GENOMIC DNA]</scope>
    <source>
        <strain evidence="8">MV-1</strain>
    </source>
</reference>
<feature type="transmembrane region" description="Helical" evidence="5">
    <location>
        <begin position="138"/>
        <end position="157"/>
    </location>
</feature>
<evidence type="ECO:0000313" key="7">
    <source>
        <dbReference type="EMBL" id="OEJ64037.1"/>
    </source>
</evidence>
<feature type="transmembrane region" description="Helical" evidence="5">
    <location>
        <begin position="199"/>
        <end position="220"/>
    </location>
</feature>
<dbReference type="Proteomes" id="UP000095347">
    <property type="component" value="Unassembled WGS sequence"/>
</dbReference>
<comment type="subcellular location">
    <subcellularLocation>
        <location evidence="1">Membrane</location>
        <topology evidence="1">Multi-pass membrane protein</topology>
    </subcellularLocation>
</comment>
<dbReference type="GO" id="GO:0016020">
    <property type="term" value="C:membrane"/>
    <property type="evidence" value="ECO:0007669"/>
    <property type="project" value="UniProtKB-SubCell"/>
</dbReference>
<evidence type="ECO:0000259" key="6">
    <source>
        <dbReference type="Pfam" id="PF07298"/>
    </source>
</evidence>
<proteinExistence type="predicted"/>
<organism evidence="7 8">
    <name type="scientific">Magnetovibrio blakemorei</name>
    <dbReference type="NCBI Taxonomy" id="28181"/>
    <lineage>
        <taxon>Bacteria</taxon>
        <taxon>Pseudomonadati</taxon>
        <taxon>Pseudomonadota</taxon>
        <taxon>Alphaproteobacteria</taxon>
        <taxon>Rhodospirillales</taxon>
        <taxon>Magnetovibrionaceae</taxon>
        <taxon>Magnetovibrio</taxon>
    </lineage>
</organism>
<dbReference type="EMBL" id="MCGG01000078">
    <property type="protein sequence ID" value="OEJ64037.1"/>
    <property type="molecule type" value="Genomic_DNA"/>
</dbReference>
<evidence type="ECO:0000256" key="3">
    <source>
        <dbReference type="ARBA" id="ARBA00022989"/>
    </source>
</evidence>